<reference evidence="2" key="1">
    <citation type="submission" date="2022-04" db="EMBL/GenBank/DDBJ databases">
        <title>Alcanivorax sp. CY1518 draft genome sequence.</title>
        <authorList>
            <person name="Zhao G."/>
            <person name="An M."/>
        </authorList>
    </citation>
    <scope>NUCLEOTIDE SEQUENCE</scope>
    <source>
        <strain evidence="2">CY1518</strain>
    </source>
</reference>
<keyword evidence="3" id="KW-1185">Reference proteome</keyword>
<evidence type="ECO:0000256" key="1">
    <source>
        <dbReference type="SAM" id="Phobius"/>
    </source>
</evidence>
<sequence length="78" mass="8735">MRNERSAQDVVNERQPNIFQVIWSILAGLFGVQSKNNRERDFNQGKASDYIIVYVVLVLTLTIGVLIAVNMVLDAAAK</sequence>
<evidence type="ECO:0000313" key="3">
    <source>
        <dbReference type="Proteomes" id="UP001165524"/>
    </source>
</evidence>
<evidence type="ECO:0000313" key="2">
    <source>
        <dbReference type="EMBL" id="MCK0536441.1"/>
    </source>
</evidence>
<feature type="transmembrane region" description="Helical" evidence="1">
    <location>
        <begin position="51"/>
        <end position="73"/>
    </location>
</feature>
<protein>
    <submittedName>
        <fullName evidence="2">DUF2970 domain-containing protein</fullName>
    </submittedName>
</protein>
<name>A0ABT0E3Q6_9GAMM</name>
<keyword evidence="1" id="KW-0472">Membrane</keyword>
<dbReference type="EMBL" id="JALKII010000001">
    <property type="protein sequence ID" value="MCK0536441.1"/>
    <property type="molecule type" value="Genomic_DNA"/>
</dbReference>
<comment type="caution">
    <text evidence="2">The sequence shown here is derived from an EMBL/GenBank/DDBJ whole genome shotgun (WGS) entry which is preliminary data.</text>
</comment>
<proteinExistence type="predicted"/>
<gene>
    <name evidence="2" type="ORF">MU846_01815</name>
</gene>
<organism evidence="2 3">
    <name type="scientific">Alcanivorax quisquiliarum</name>
    <dbReference type="NCBI Taxonomy" id="2933565"/>
    <lineage>
        <taxon>Bacteria</taxon>
        <taxon>Pseudomonadati</taxon>
        <taxon>Pseudomonadota</taxon>
        <taxon>Gammaproteobacteria</taxon>
        <taxon>Oceanospirillales</taxon>
        <taxon>Alcanivoracaceae</taxon>
        <taxon>Alcanivorax</taxon>
    </lineage>
</organism>
<dbReference type="InterPro" id="IPR021344">
    <property type="entry name" value="DUF2970"/>
</dbReference>
<dbReference type="RefSeq" id="WP_246947658.1">
    <property type="nucleotide sequence ID" value="NZ_JALKII010000001.1"/>
</dbReference>
<keyword evidence="1" id="KW-0812">Transmembrane</keyword>
<dbReference type="Proteomes" id="UP001165524">
    <property type="component" value="Unassembled WGS sequence"/>
</dbReference>
<dbReference type="Pfam" id="PF11174">
    <property type="entry name" value="DUF2970"/>
    <property type="match status" value="1"/>
</dbReference>
<accession>A0ABT0E3Q6</accession>
<keyword evidence="1" id="KW-1133">Transmembrane helix</keyword>